<dbReference type="AlphaFoldDB" id="A0A9P6GTP1"/>
<evidence type="ECO:0000313" key="3">
    <source>
        <dbReference type="Proteomes" id="UP000756921"/>
    </source>
</evidence>
<comment type="caution">
    <text evidence="2">The sequence shown here is derived from an EMBL/GenBank/DDBJ whole genome shotgun (WGS) entry which is preliminary data.</text>
</comment>
<protein>
    <submittedName>
        <fullName evidence="2">Uncharacterized protein</fullName>
    </submittedName>
</protein>
<gene>
    <name evidence="2" type="ORF">PMIN01_01205</name>
</gene>
<sequence>MRAASSLVALFLALSAAAHPQHGLSAHEFATRFAMNKRCAVQAGAFTKERKKRYLNASIITRDTTVNITTKSLHYATI</sequence>
<dbReference type="EMBL" id="WJXW01000001">
    <property type="protein sequence ID" value="KAF9741666.1"/>
    <property type="molecule type" value="Genomic_DNA"/>
</dbReference>
<feature type="signal peptide" evidence="1">
    <location>
        <begin position="1"/>
        <end position="18"/>
    </location>
</feature>
<dbReference type="OrthoDB" id="121380at2759"/>
<proteinExistence type="predicted"/>
<keyword evidence="3" id="KW-1185">Reference proteome</keyword>
<organism evidence="2 3">
    <name type="scientific">Paraphaeosphaeria minitans</name>
    <dbReference type="NCBI Taxonomy" id="565426"/>
    <lineage>
        <taxon>Eukaryota</taxon>
        <taxon>Fungi</taxon>
        <taxon>Dikarya</taxon>
        <taxon>Ascomycota</taxon>
        <taxon>Pezizomycotina</taxon>
        <taxon>Dothideomycetes</taxon>
        <taxon>Pleosporomycetidae</taxon>
        <taxon>Pleosporales</taxon>
        <taxon>Massarineae</taxon>
        <taxon>Didymosphaeriaceae</taxon>
        <taxon>Paraphaeosphaeria</taxon>
    </lineage>
</organism>
<accession>A0A9P6GTP1</accession>
<keyword evidence="1" id="KW-0732">Signal</keyword>
<feature type="chain" id="PRO_5040110419" evidence="1">
    <location>
        <begin position="19"/>
        <end position="78"/>
    </location>
</feature>
<evidence type="ECO:0000256" key="1">
    <source>
        <dbReference type="SAM" id="SignalP"/>
    </source>
</evidence>
<reference evidence="2" key="1">
    <citation type="journal article" date="2020" name="Mol. Plant Microbe Interact.">
        <title>Genome Sequence of the Biocontrol Agent Coniothyrium minitans strain Conio (IMI 134523).</title>
        <authorList>
            <person name="Patel D."/>
            <person name="Shittu T.A."/>
            <person name="Baroncelli R."/>
            <person name="Muthumeenakshi S."/>
            <person name="Osborne T.H."/>
            <person name="Janganan T.K."/>
            <person name="Sreenivasaprasad S."/>
        </authorList>
    </citation>
    <scope>NUCLEOTIDE SEQUENCE</scope>
    <source>
        <strain evidence="2">Conio</strain>
    </source>
</reference>
<dbReference type="Proteomes" id="UP000756921">
    <property type="component" value="Unassembled WGS sequence"/>
</dbReference>
<evidence type="ECO:0000313" key="2">
    <source>
        <dbReference type="EMBL" id="KAF9741666.1"/>
    </source>
</evidence>
<name>A0A9P6GTP1_9PLEO</name>